<name>A0A2M4DPY6_ANODA</name>
<dbReference type="AlphaFoldDB" id="A0A2M4DPY6"/>
<accession>A0A2M4DPY6</accession>
<evidence type="ECO:0000313" key="2">
    <source>
        <dbReference type="EMBL" id="MBW79612.1"/>
    </source>
</evidence>
<dbReference type="EMBL" id="GGFL01015434">
    <property type="protein sequence ID" value="MBW79612.1"/>
    <property type="molecule type" value="Transcribed_RNA"/>
</dbReference>
<reference evidence="2" key="1">
    <citation type="submission" date="2018-01" db="EMBL/GenBank/DDBJ databases">
        <title>An insight into the sialome of Amazonian anophelines.</title>
        <authorList>
            <person name="Ribeiro J.M."/>
            <person name="Scarpassa V."/>
            <person name="Calvo E."/>
        </authorList>
    </citation>
    <scope>NUCLEOTIDE SEQUENCE</scope>
</reference>
<protein>
    <submittedName>
        <fullName evidence="2">Putative secreted protein</fullName>
    </submittedName>
</protein>
<sequence>MFGRLVARLVLLCEGALLQMYEGGPSEKGLCCLCYTDSLHALRPLFTYIYRGVILYSKSFVPDGDRQEKQSALKENPRK</sequence>
<organism evidence="2">
    <name type="scientific">Anopheles darlingi</name>
    <name type="common">Mosquito</name>
    <dbReference type="NCBI Taxonomy" id="43151"/>
    <lineage>
        <taxon>Eukaryota</taxon>
        <taxon>Metazoa</taxon>
        <taxon>Ecdysozoa</taxon>
        <taxon>Arthropoda</taxon>
        <taxon>Hexapoda</taxon>
        <taxon>Insecta</taxon>
        <taxon>Pterygota</taxon>
        <taxon>Neoptera</taxon>
        <taxon>Endopterygota</taxon>
        <taxon>Diptera</taxon>
        <taxon>Nematocera</taxon>
        <taxon>Culicoidea</taxon>
        <taxon>Culicidae</taxon>
        <taxon>Anophelinae</taxon>
        <taxon>Anopheles</taxon>
    </lineage>
</organism>
<evidence type="ECO:0000256" key="1">
    <source>
        <dbReference type="SAM" id="SignalP"/>
    </source>
</evidence>
<feature type="signal peptide" evidence="1">
    <location>
        <begin position="1"/>
        <end position="23"/>
    </location>
</feature>
<keyword evidence="1" id="KW-0732">Signal</keyword>
<proteinExistence type="predicted"/>
<feature type="chain" id="PRO_5014811650" evidence="1">
    <location>
        <begin position="24"/>
        <end position="79"/>
    </location>
</feature>